<protein>
    <recommendedName>
        <fullName evidence="3">DNA-binding protein</fullName>
    </recommendedName>
</protein>
<sequence length="88" mass="10111">MQVFLSEEQTNELRSYIYEITKESIEVAQKNAGLDKPFLKQKYMAEYLGISVNSLKKLEAEGLPSITLDGLKLYSKEEVAQWVLSHQK</sequence>
<organism evidence="1 2">
    <name type="scientific">Vagococcus martis</name>
    <dbReference type="NCBI Taxonomy" id="1768210"/>
    <lineage>
        <taxon>Bacteria</taxon>
        <taxon>Bacillati</taxon>
        <taxon>Bacillota</taxon>
        <taxon>Bacilli</taxon>
        <taxon>Lactobacillales</taxon>
        <taxon>Enterococcaceae</taxon>
        <taxon>Vagococcus</taxon>
    </lineage>
</organism>
<dbReference type="SUPFAM" id="SSF46955">
    <property type="entry name" value="Putative DNA-binding domain"/>
    <property type="match status" value="1"/>
</dbReference>
<dbReference type="AlphaFoldDB" id="A0A1V4DIC4"/>
<gene>
    <name evidence="1" type="ORF">BW731_08600</name>
</gene>
<dbReference type="EMBL" id="MVAB01000001">
    <property type="protein sequence ID" value="OPF88228.1"/>
    <property type="molecule type" value="Genomic_DNA"/>
</dbReference>
<dbReference type="RefSeq" id="WP_079347337.1">
    <property type="nucleotide sequence ID" value="NZ_MVAB01000001.1"/>
</dbReference>
<name>A0A1V4DIC4_9ENTE</name>
<dbReference type="Proteomes" id="UP000189970">
    <property type="component" value="Unassembled WGS sequence"/>
</dbReference>
<proteinExistence type="predicted"/>
<dbReference type="InterPro" id="IPR009061">
    <property type="entry name" value="DNA-bd_dom_put_sf"/>
</dbReference>
<evidence type="ECO:0000313" key="1">
    <source>
        <dbReference type="EMBL" id="OPF88228.1"/>
    </source>
</evidence>
<keyword evidence="2" id="KW-1185">Reference proteome</keyword>
<evidence type="ECO:0000313" key="2">
    <source>
        <dbReference type="Proteomes" id="UP000189970"/>
    </source>
</evidence>
<comment type="caution">
    <text evidence="1">The sequence shown here is derived from an EMBL/GenBank/DDBJ whole genome shotgun (WGS) entry which is preliminary data.</text>
</comment>
<accession>A0A1V4DIC4</accession>
<reference evidence="1 2" key="1">
    <citation type="submission" date="2017-02" db="EMBL/GenBank/DDBJ databases">
        <title>Vagococcus cremeus sp. nov., isolated from the small intestine of a marten, Martes flavigula.</title>
        <authorList>
            <person name="Tak E.J."/>
            <person name="Bae J.-W."/>
        </authorList>
    </citation>
    <scope>NUCLEOTIDE SEQUENCE [LARGE SCALE GENOMIC DNA]</scope>
    <source>
        <strain evidence="1 2">D7T301</strain>
    </source>
</reference>
<evidence type="ECO:0008006" key="3">
    <source>
        <dbReference type="Google" id="ProtNLM"/>
    </source>
</evidence>